<dbReference type="PANTHER" id="PTHR34825:SF1">
    <property type="entry name" value="AAA-ATPASE-LIKE DOMAIN-CONTAINING PROTEIN"/>
    <property type="match status" value="1"/>
</dbReference>
<dbReference type="EMBL" id="DWWT01000067">
    <property type="protein sequence ID" value="HJC06990.1"/>
    <property type="molecule type" value="Genomic_DNA"/>
</dbReference>
<dbReference type="Pfam" id="PF08011">
    <property type="entry name" value="PDDEXK_9"/>
    <property type="match status" value="1"/>
</dbReference>
<reference evidence="2" key="1">
    <citation type="journal article" date="2021" name="PeerJ">
        <title>Extensive microbial diversity within the chicken gut microbiome revealed by metagenomics and culture.</title>
        <authorList>
            <person name="Gilroy R."/>
            <person name="Ravi A."/>
            <person name="Getino M."/>
            <person name="Pursley I."/>
            <person name="Horton D.L."/>
            <person name="Alikhan N.F."/>
            <person name="Baker D."/>
            <person name="Gharbi K."/>
            <person name="Hall N."/>
            <person name="Watson M."/>
            <person name="Adriaenssens E.M."/>
            <person name="Foster-Nyarko E."/>
            <person name="Jarju S."/>
            <person name="Secka A."/>
            <person name="Antonio M."/>
            <person name="Oren A."/>
            <person name="Chaudhuri R.R."/>
            <person name="La Ragione R."/>
            <person name="Hildebrand F."/>
            <person name="Pallen M.J."/>
        </authorList>
    </citation>
    <scope>NUCLEOTIDE SEQUENCE</scope>
    <source>
        <strain evidence="2">CHK180-15479</strain>
    </source>
</reference>
<sequence>MAFKPLPIGVDDFGKLIEEGYYYVDKTLFIKELLDMRGEVNLFTRPRRFGKTLTMSMLHYFFEDTSDQPGNRERGKLFSGLKILEAGQVYREWMGSRPVISLSLKSGKQPDFKTARESLIGEIRKEYNRHDGVKSGDRLLENEKQRYRAIQEGTADEAQYRTSLEFLSSCLNKWYGKKAIILIDEYDVPLENAWMRGFYGEMVDFLRSLFESALKSNGSLEFAVLTGCLRISRESIFTRLNNLKVISILSDAYGEHFGFLEEELETMLAFYGLEQWGGRLREWYDGYLFGNARVYNPWSVINCVDAAAVNPEAFPAPYWNNTSSNAIVKDLIERADAGVKREIEELLEGKTIEKPVHEDITYEDIYASEDNLWNFLFFTGYLKKVSMRMSDDSRYIKMAIPNREVRYIYTHTIRSWFQDAIKTRDLSELYQSLFTGDAERTERELGRLLMESISYMDSREAFYHGFVLGVLGNLKEYLVTSNREAGAGRYDIAVRHPDVSRTPVILELKVSDTYRGMEDACREALKQISDRHYNDWLPEEGYSEVLDYGIAFFKKQCRVKVRRVKFG</sequence>
<evidence type="ECO:0000313" key="2">
    <source>
        <dbReference type="EMBL" id="HJC06990.1"/>
    </source>
</evidence>
<dbReference type="InterPro" id="IPR018631">
    <property type="entry name" value="AAA-ATPase-like_dom"/>
</dbReference>
<name>A0A9D2N1U2_9FIRM</name>
<proteinExistence type="predicted"/>
<dbReference type="Pfam" id="PF09820">
    <property type="entry name" value="AAA-ATPase_like"/>
    <property type="match status" value="1"/>
</dbReference>
<dbReference type="InterPro" id="IPR012547">
    <property type="entry name" value="PDDEXK_9"/>
</dbReference>
<keyword evidence="2" id="KW-0067">ATP-binding</keyword>
<dbReference type="GO" id="GO:0005524">
    <property type="term" value="F:ATP binding"/>
    <property type="evidence" value="ECO:0007669"/>
    <property type="project" value="UniProtKB-KW"/>
</dbReference>
<evidence type="ECO:0000313" key="3">
    <source>
        <dbReference type="Proteomes" id="UP000823910"/>
    </source>
</evidence>
<evidence type="ECO:0000259" key="1">
    <source>
        <dbReference type="Pfam" id="PF09820"/>
    </source>
</evidence>
<keyword evidence="2" id="KW-0547">Nucleotide-binding</keyword>
<reference evidence="2" key="2">
    <citation type="submission" date="2021-04" db="EMBL/GenBank/DDBJ databases">
        <authorList>
            <person name="Gilroy R."/>
        </authorList>
    </citation>
    <scope>NUCLEOTIDE SEQUENCE</scope>
    <source>
        <strain evidence="2">CHK180-15479</strain>
    </source>
</reference>
<comment type="caution">
    <text evidence="2">The sequence shown here is derived from an EMBL/GenBank/DDBJ whole genome shotgun (WGS) entry which is preliminary data.</text>
</comment>
<organism evidence="2 3">
    <name type="scientific">Candidatus Enterocloster excrementipullorum</name>
    <dbReference type="NCBI Taxonomy" id="2838559"/>
    <lineage>
        <taxon>Bacteria</taxon>
        <taxon>Bacillati</taxon>
        <taxon>Bacillota</taxon>
        <taxon>Clostridia</taxon>
        <taxon>Lachnospirales</taxon>
        <taxon>Lachnospiraceae</taxon>
        <taxon>Enterocloster</taxon>
    </lineage>
</organism>
<dbReference type="Proteomes" id="UP000823910">
    <property type="component" value="Unassembled WGS sequence"/>
</dbReference>
<feature type="domain" description="AAA-ATPase-like" evidence="1">
    <location>
        <begin position="7"/>
        <end position="237"/>
    </location>
</feature>
<protein>
    <submittedName>
        <fullName evidence="2">ATP-binding protein</fullName>
    </submittedName>
</protein>
<gene>
    <name evidence="2" type="ORF">H9704_12730</name>
</gene>
<dbReference type="PANTHER" id="PTHR34825">
    <property type="entry name" value="CONSERVED PROTEIN, WITH A WEAK D-GALACTARATE DEHYDRATASE/ALTRONATE HYDROLASE DOMAIN"/>
    <property type="match status" value="1"/>
</dbReference>
<dbReference type="AlphaFoldDB" id="A0A9D2N1U2"/>
<accession>A0A9D2N1U2</accession>